<evidence type="ECO:0000313" key="4">
    <source>
        <dbReference type="Proteomes" id="UP000037397"/>
    </source>
</evidence>
<evidence type="ECO:0000256" key="2">
    <source>
        <dbReference type="SAM" id="Phobius"/>
    </source>
</evidence>
<dbReference type="EMBL" id="LAIR01000002">
    <property type="protein sequence ID" value="KNX38683.1"/>
    <property type="molecule type" value="Genomic_DNA"/>
</dbReference>
<dbReference type="InterPro" id="IPR008910">
    <property type="entry name" value="MSC_TM_helix"/>
</dbReference>
<accession>A0A0L6CMC2</accession>
<dbReference type="InterPro" id="IPR045275">
    <property type="entry name" value="MscS_archaea/bacteria_type"/>
</dbReference>
<gene>
    <name evidence="3" type="ORF">VV01_18495</name>
</gene>
<evidence type="ECO:0000256" key="1">
    <source>
        <dbReference type="SAM" id="MobiDB-lite"/>
    </source>
</evidence>
<sequence length="291" mass="30581">MSDALDDAWSSVAEFVPKLVAFLVILIIGLIIAKMIGKALDKVLERVGFDRAVERGGVKKALEKSQYDASDVVSKLVYYALALFVLQMAFGVFGPNPISELLTSVIAFIPKLIVAIVIVIVASAIAVAVKGLIQNTLGGLSYGRVLATIASIFILGLGVIAALEQIDVATAVTTPVLVAVLATLAGVLVVGVGGGLIKPMQSRWESYLSRAEQEAPLIRQQVQAAPGVRQQAQQAMSTMRQQDGPDHAAHGPARPDQPYDQGAHQVPQPGPGHWEQPAPGSRRTDGGGGTP</sequence>
<proteinExistence type="predicted"/>
<dbReference type="AlphaFoldDB" id="A0A0L6CMC2"/>
<feature type="transmembrane region" description="Helical" evidence="2">
    <location>
        <begin position="175"/>
        <end position="197"/>
    </location>
</feature>
<feature type="transmembrane region" description="Helical" evidence="2">
    <location>
        <begin position="105"/>
        <end position="133"/>
    </location>
</feature>
<evidence type="ECO:0000313" key="3">
    <source>
        <dbReference type="EMBL" id="KNX38683.1"/>
    </source>
</evidence>
<feature type="region of interest" description="Disordered" evidence="1">
    <location>
        <begin position="223"/>
        <end position="291"/>
    </location>
</feature>
<dbReference type="PANTHER" id="PTHR30221">
    <property type="entry name" value="SMALL-CONDUCTANCE MECHANOSENSITIVE CHANNEL"/>
    <property type="match status" value="1"/>
</dbReference>
<dbReference type="GO" id="GO:0008381">
    <property type="term" value="F:mechanosensitive monoatomic ion channel activity"/>
    <property type="evidence" value="ECO:0007669"/>
    <property type="project" value="InterPro"/>
</dbReference>
<dbReference type="Gene3D" id="1.10.287.1260">
    <property type="match status" value="1"/>
</dbReference>
<feature type="transmembrane region" description="Helical" evidence="2">
    <location>
        <begin position="76"/>
        <end position="93"/>
    </location>
</feature>
<keyword evidence="4" id="KW-1185">Reference proteome</keyword>
<feature type="transmembrane region" description="Helical" evidence="2">
    <location>
        <begin position="145"/>
        <end position="163"/>
    </location>
</feature>
<dbReference type="Pfam" id="PF05552">
    <property type="entry name" value="MS_channel_1st_1"/>
    <property type="match status" value="2"/>
</dbReference>
<name>A0A0L6CMC2_9MICO</name>
<dbReference type="Proteomes" id="UP000037397">
    <property type="component" value="Unassembled WGS sequence"/>
</dbReference>
<protein>
    <submittedName>
        <fullName evidence="3">TM helix repeat-containing protein</fullName>
    </submittedName>
</protein>
<dbReference type="RefSeq" id="WP_050671172.1">
    <property type="nucleotide sequence ID" value="NZ_LAIR01000002.1"/>
</dbReference>
<keyword evidence="2" id="KW-1133">Transmembrane helix</keyword>
<keyword evidence="2" id="KW-0812">Transmembrane</keyword>
<organism evidence="3 4">
    <name type="scientific">Luteipulveratus halotolerans</name>
    <dbReference type="NCBI Taxonomy" id="1631356"/>
    <lineage>
        <taxon>Bacteria</taxon>
        <taxon>Bacillati</taxon>
        <taxon>Actinomycetota</taxon>
        <taxon>Actinomycetes</taxon>
        <taxon>Micrococcales</taxon>
        <taxon>Dermacoccaceae</taxon>
        <taxon>Luteipulveratus</taxon>
    </lineage>
</organism>
<reference evidence="4" key="1">
    <citation type="submission" date="2015-03" db="EMBL/GenBank/DDBJ databases">
        <title>Luteipulveratus halotolerans sp. nov., a novel actinobacterium (Dermacoccaceae) from Sarawak, Malaysia.</title>
        <authorList>
            <person name="Juboi H."/>
            <person name="Basik A."/>
            <person name="Shamsul S.S."/>
            <person name="Arnold P."/>
            <person name="Schmitt E.K."/>
            <person name="Sanglier J.-J."/>
            <person name="Yeo T."/>
        </authorList>
    </citation>
    <scope>NUCLEOTIDE SEQUENCE [LARGE SCALE GENOMIC DNA]</scope>
    <source>
        <strain evidence="4">C296001</strain>
    </source>
</reference>
<feature type="compositionally biased region" description="Polar residues" evidence="1">
    <location>
        <begin position="230"/>
        <end position="241"/>
    </location>
</feature>
<feature type="transmembrane region" description="Helical" evidence="2">
    <location>
        <begin position="15"/>
        <end position="36"/>
    </location>
</feature>
<dbReference type="OrthoDB" id="5184470at2"/>
<dbReference type="PANTHER" id="PTHR30221:SF1">
    <property type="entry name" value="SMALL-CONDUCTANCE MECHANOSENSITIVE CHANNEL"/>
    <property type="match status" value="1"/>
</dbReference>
<dbReference type="PATRIC" id="fig|1631356.3.peg.3693"/>
<comment type="caution">
    <text evidence="3">The sequence shown here is derived from an EMBL/GenBank/DDBJ whole genome shotgun (WGS) entry which is preliminary data.</text>
</comment>
<keyword evidence="2" id="KW-0472">Membrane</keyword>